<evidence type="ECO:0000256" key="1">
    <source>
        <dbReference type="SAM" id="MobiDB-lite"/>
    </source>
</evidence>
<proteinExistence type="predicted"/>
<evidence type="ECO:0000313" key="3">
    <source>
        <dbReference type="Proteomes" id="UP000467840"/>
    </source>
</evidence>
<protein>
    <submittedName>
        <fullName evidence="2">Uncharacterized protein</fullName>
    </submittedName>
</protein>
<accession>A0A6A6L6Q9</accession>
<comment type="caution">
    <text evidence="2">The sequence shown here is derived from an EMBL/GenBank/DDBJ whole genome shotgun (WGS) entry which is preliminary data.</text>
</comment>
<sequence>MVGGASGSDALREQESKRDMREMPSPWEWWMRIMLVDSASEVLTLRRDSIFGSSTGTLTWLSKFTSV</sequence>
<dbReference type="EMBL" id="JAAGAX010000012">
    <property type="protein sequence ID" value="KAF2297071.1"/>
    <property type="molecule type" value="Genomic_DNA"/>
</dbReference>
<evidence type="ECO:0000313" key="2">
    <source>
        <dbReference type="EMBL" id="KAF2297071.1"/>
    </source>
</evidence>
<dbReference type="AlphaFoldDB" id="A0A6A6L6Q9"/>
<feature type="region of interest" description="Disordered" evidence="1">
    <location>
        <begin position="1"/>
        <end position="21"/>
    </location>
</feature>
<organism evidence="2 3">
    <name type="scientific">Hevea brasiliensis</name>
    <name type="common">Para rubber tree</name>
    <name type="synonym">Siphonia brasiliensis</name>
    <dbReference type="NCBI Taxonomy" id="3981"/>
    <lineage>
        <taxon>Eukaryota</taxon>
        <taxon>Viridiplantae</taxon>
        <taxon>Streptophyta</taxon>
        <taxon>Embryophyta</taxon>
        <taxon>Tracheophyta</taxon>
        <taxon>Spermatophyta</taxon>
        <taxon>Magnoliopsida</taxon>
        <taxon>eudicotyledons</taxon>
        <taxon>Gunneridae</taxon>
        <taxon>Pentapetalae</taxon>
        <taxon>rosids</taxon>
        <taxon>fabids</taxon>
        <taxon>Malpighiales</taxon>
        <taxon>Euphorbiaceae</taxon>
        <taxon>Crotonoideae</taxon>
        <taxon>Micrandreae</taxon>
        <taxon>Hevea</taxon>
    </lineage>
</organism>
<reference evidence="2 3" key="1">
    <citation type="journal article" date="2020" name="Mol. Plant">
        <title>The Chromosome-Based Rubber Tree Genome Provides New Insights into Spurge Genome Evolution and Rubber Biosynthesis.</title>
        <authorList>
            <person name="Liu J."/>
            <person name="Shi C."/>
            <person name="Shi C.C."/>
            <person name="Li W."/>
            <person name="Zhang Q.J."/>
            <person name="Zhang Y."/>
            <person name="Li K."/>
            <person name="Lu H.F."/>
            <person name="Shi C."/>
            <person name="Zhu S.T."/>
            <person name="Xiao Z.Y."/>
            <person name="Nan H."/>
            <person name="Yue Y."/>
            <person name="Zhu X.G."/>
            <person name="Wu Y."/>
            <person name="Hong X.N."/>
            <person name="Fan G.Y."/>
            <person name="Tong Y."/>
            <person name="Zhang D."/>
            <person name="Mao C.L."/>
            <person name="Liu Y.L."/>
            <person name="Hao S.J."/>
            <person name="Liu W.Q."/>
            <person name="Lv M.Q."/>
            <person name="Zhang H.B."/>
            <person name="Liu Y."/>
            <person name="Hu-Tang G.R."/>
            <person name="Wang J.P."/>
            <person name="Wang J.H."/>
            <person name="Sun Y.H."/>
            <person name="Ni S.B."/>
            <person name="Chen W.B."/>
            <person name="Zhang X.C."/>
            <person name="Jiao Y.N."/>
            <person name="Eichler E.E."/>
            <person name="Li G.H."/>
            <person name="Liu X."/>
            <person name="Gao L.Z."/>
        </authorList>
    </citation>
    <scope>NUCLEOTIDE SEQUENCE [LARGE SCALE GENOMIC DNA]</scope>
    <source>
        <strain evidence="3">cv. GT1</strain>
        <tissue evidence="2">Leaf</tissue>
    </source>
</reference>
<dbReference type="Proteomes" id="UP000467840">
    <property type="component" value="Chromosome 18"/>
</dbReference>
<name>A0A6A6L6Q9_HEVBR</name>
<feature type="compositionally biased region" description="Basic and acidic residues" evidence="1">
    <location>
        <begin position="10"/>
        <end position="21"/>
    </location>
</feature>
<gene>
    <name evidence="2" type="ORF">GH714_016337</name>
</gene>
<keyword evidence="3" id="KW-1185">Reference proteome</keyword>